<dbReference type="Pfam" id="PF01323">
    <property type="entry name" value="DSBA"/>
    <property type="match status" value="1"/>
</dbReference>
<dbReference type="AlphaFoldDB" id="A0A1G9M1Z9"/>
<dbReference type="Proteomes" id="UP000199759">
    <property type="component" value="Unassembled WGS sequence"/>
</dbReference>
<dbReference type="PANTHER" id="PTHR42943:SF2">
    <property type="entry name" value="GLUTATHIONE S-TRANSFERASE KAPPA 1"/>
    <property type="match status" value="1"/>
</dbReference>
<dbReference type="GO" id="GO:0016853">
    <property type="term" value="F:isomerase activity"/>
    <property type="evidence" value="ECO:0007669"/>
    <property type="project" value="UniProtKB-KW"/>
</dbReference>
<name>A0A1G9M1Z9_9PROT</name>
<keyword evidence="3" id="KW-1185">Reference proteome</keyword>
<dbReference type="EMBL" id="FNHG01000001">
    <property type="protein sequence ID" value="SDL68289.1"/>
    <property type="molecule type" value="Genomic_DNA"/>
</dbReference>
<dbReference type="InterPro" id="IPR001853">
    <property type="entry name" value="DSBA-like_thioredoxin_dom"/>
</dbReference>
<proteinExistence type="predicted"/>
<gene>
    <name evidence="2" type="ORF">SAMN04488568_101298</name>
</gene>
<evidence type="ECO:0000259" key="1">
    <source>
        <dbReference type="Pfam" id="PF01323"/>
    </source>
</evidence>
<dbReference type="SUPFAM" id="SSF52833">
    <property type="entry name" value="Thioredoxin-like"/>
    <property type="match status" value="2"/>
</dbReference>
<keyword evidence="2" id="KW-0413">Isomerase</keyword>
<protein>
    <submittedName>
        <fullName evidence="2">2-hydroxychromene-2-carboxylate isomerase</fullName>
    </submittedName>
</protein>
<dbReference type="Gene3D" id="3.40.30.10">
    <property type="entry name" value="Glutaredoxin"/>
    <property type="match status" value="2"/>
</dbReference>
<accession>A0A1G9M1Z9</accession>
<dbReference type="PANTHER" id="PTHR42943">
    <property type="entry name" value="GLUTATHIONE S-TRANSFERASE KAPPA"/>
    <property type="match status" value="1"/>
</dbReference>
<evidence type="ECO:0000313" key="2">
    <source>
        <dbReference type="EMBL" id="SDL68289.1"/>
    </source>
</evidence>
<dbReference type="GO" id="GO:0016491">
    <property type="term" value="F:oxidoreductase activity"/>
    <property type="evidence" value="ECO:0007669"/>
    <property type="project" value="InterPro"/>
</dbReference>
<evidence type="ECO:0000313" key="3">
    <source>
        <dbReference type="Proteomes" id="UP000199759"/>
    </source>
</evidence>
<reference evidence="2 3" key="1">
    <citation type="submission" date="2016-10" db="EMBL/GenBank/DDBJ databases">
        <authorList>
            <person name="de Groot N.N."/>
        </authorList>
    </citation>
    <scope>NUCLEOTIDE SEQUENCE [LARGE SCALE GENOMIC DNA]</scope>
    <source>
        <strain evidence="2 3">DSM 16077</strain>
    </source>
</reference>
<dbReference type="InterPro" id="IPR036249">
    <property type="entry name" value="Thioredoxin-like_sf"/>
</dbReference>
<organism evidence="2 3">
    <name type="scientific">Maricaulis salignorans</name>
    <dbReference type="NCBI Taxonomy" id="144026"/>
    <lineage>
        <taxon>Bacteria</taxon>
        <taxon>Pseudomonadati</taxon>
        <taxon>Pseudomonadota</taxon>
        <taxon>Alphaproteobacteria</taxon>
        <taxon>Maricaulales</taxon>
        <taxon>Maricaulaceae</taxon>
        <taxon>Maricaulis</taxon>
    </lineage>
</organism>
<sequence length="434" mass="47681">MRVWLRRQVYRALTSSARREARRKRAEAKRVRRNEPHRVHYFHRPGDPACALMAPLAVALCERFDIELTVHLTGLPAADVNPDPERLPDCARRDTAALARQFGLPFTDPGHAPDSALEARAAAIVTAALNSRDVLQAAIATDEALWRRDDGAMAAAAAGFGEASPEAAANAAEQGSALRDELGHFQSATLYYGGEWYWTADRLHYLEARLTDLGAARAGTSTSPLAPPLLESQASGESGGVLEVYPSLRSPYTYLAMERAFALADRWQTQVEIRFVLPMVMRSLPVPRRKGQYFLLDAKREAERLGLPFGNICDPLGPPTERGLAVLHFAMGQDKGREFLTSFLRGVWAEGVDAGSDHGLRLLVERAGLDWAAAKAALGDESWRVVAETNRERLLELGLWGVPSFHTGGLSVWGQDRLWRIEQALSARAEANSS</sequence>
<dbReference type="InterPro" id="IPR051924">
    <property type="entry name" value="GST_Kappa/NadH"/>
</dbReference>
<feature type="domain" description="DSBA-like thioredoxin" evidence="1">
    <location>
        <begin position="242"/>
        <end position="425"/>
    </location>
</feature>
<dbReference type="STRING" id="144026.SAMN04488568_101298"/>